<dbReference type="InterPro" id="IPR001789">
    <property type="entry name" value="Sig_transdc_resp-reg_receiver"/>
</dbReference>
<accession>A0A3E3I4P1</accession>
<dbReference type="SUPFAM" id="SSF46689">
    <property type="entry name" value="Homeodomain-like"/>
    <property type="match status" value="2"/>
</dbReference>
<name>A0A3E3I4P1_9FIRM</name>
<dbReference type="PANTHER" id="PTHR43280:SF2">
    <property type="entry name" value="HTH-TYPE TRANSCRIPTIONAL REGULATOR EXSA"/>
    <property type="match status" value="1"/>
</dbReference>
<evidence type="ECO:0000256" key="1">
    <source>
        <dbReference type="ARBA" id="ARBA00018672"/>
    </source>
</evidence>
<proteinExistence type="predicted"/>
<feature type="domain" description="Response regulatory" evidence="8">
    <location>
        <begin position="29"/>
        <end position="146"/>
    </location>
</feature>
<dbReference type="CDD" id="cd17536">
    <property type="entry name" value="REC_YesN-like"/>
    <property type="match status" value="1"/>
</dbReference>
<dbReference type="GO" id="GO:0043565">
    <property type="term" value="F:sequence-specific DNA binding"/>
    <property type="evidence" value="ECO:0007669"/>
    <property type="project" value="InterPro"/>
</dbReference>
<evidence type="ECO:0000256" key="5">
    <source>
        <dbReference type="ARBA" id="ARBA00024867"/>
    </source>
</evidence>
<dbReference type="GO" id="GO:0003700">
    <property type="term" value="F:DNA-binding transcription factor activity"/>
    <property type="evidence" value="ECO:0007669"/>
    <property type="project" value="InterPro"/>
</dbReference>
<sequence>MEKGRGSISIIVPQEGLLRRYCCPGKKMNILIIDDEKTILKTVYSQLMEMELGMERIDTADSAGEAKECMKKYHYDIFLCDIVMPEMDGITFAKWVLEEHSDVKIIFLTAYADVKYMKEAISMQSFDYVLQPVSTEELKSVVERAVSQIKIERKNLELMNKGAFFQTYEENILEVGALQYLEGRNTDDSYIRRLISYHNINNAGESVYLPVLIQVLKTQKHLEKIEKPILRLIYQNILDEVFQELGVYSIVMLEENSTDFAMLLYWKRELAYEREVIADKLESFRILSFRVLLTTMAIYCGNVCGPAELPKYSLPLFQAQRDNVRQESRVFLPRENEKEAGSNSYKLQLNIWKKLLEQEQFQDFRDSILSYISNDYRGRMNASGMMNLHQSITQLLLAYLVNHQIGSDVIFDEELPYLTYMNAWQRYDLFEKAMTHITEKLQKLIGSKDTRDVVQETIKYIRQHLDSDVSVSEIAEFAGMNPEYLTKLFKKNTGYTLKEYIVNEKMESAKMLLATTTLPVTLISSHVGYGNYSNFTRSFKQLTGCTPMEYRKSAANQKMQ</sequence>
<dbReference type="EMBL" id="QVLV01000007">
    <property type="protein sequence ID" value="RGE60233.1"/>
    <property type="molecule type" value="Genomic_DNA"/>
</dbReference>
<dbReference type="PANTHER" id="PTHR43280">
    <property type="entry name" value="ARAC-FAMILY TRANSCRIPTIONAL REGULATOR"/>
    <property type="match status" value="1"/>
</dbReference>
<comment type="caution">
    <text evidence="9">The sequence shown here is derived from an EMBL/GenBank/DDBJ whole genome shotgun (WGS) entry which is preliminary data.</text>
</comment>
<dbReference type="AlphaFoldDB" id="A0A3E3I4P1"/>
<reference evidence="9" key="1">
    <citation type="submission" date="2018-08" db="EMBL/GenBank/DDBJ databases">
        <title>A genome reference for cultivated species of the human gut microbiota.</title>
        <authorList>
            <person name="Zou Y."/>
            <person name="Xue W."/>
            <person name="Luo G."/>
        </authorList>
    </citation>
    <scope>NUCLEOTIDE SEQUENCE [LARGE SCALE GENOMIC DNA]</scope>
    <source>
        <strain evidence="9">TF05-5AC</strain>
    </source>
</reference>
<dbReference type="SMART" id="SM00342">
    <property type="entry name" value="HTH_ARAC"/>
    <property type="match status" value="1"/>
</dbReference>
<keyword evidence="6" id="KW-0597">Phosphoprotein</keyword>
<dbReference type="Pfam" id="PF00072">
    <property type="entry name" value="Response_reg"/>
    <property type="match status" value="1"/>
</dbReference>
<dbReference type="PROSITE" id="PS01124">
    <property type="entry name" value="HTH_ARAC_FAMILY_2"/>
    <property type="match status" value="1"/>
</dbReference>
<evidence type="ECO:0000256" key="3">
    <source>
        <dbReference type="ARBA" id="ARBA00023125"/>
    </source>
</evidence>
<dbReference type="PROSITE" id="PS50110">
    <property type="entry name" value="RESPONSE_REGULATORY"/>
    <property type="match status" value="1"/>
</dbReference>
<dbReference type="SUPFAM" id="SSF52172">
    <property type="entry name" value="CheY-like"/>
    <property type="match status" value="1"/>
</dbReference>
<dbReference type="GO" id="GO:0000160">
    <property type="term" value="P:phosphorelay signal transduction system"/>
    <property type="evidence" value="ECO:0007669"/>
    <property type="project" value="InterPro"/>
</dbReference>
<keyword evidence="2" id="KW-0805">Transcription regulation</keyword>
<dbReference type="SMART" id="SM00448">
    <property type="entry name" value="REC"/>
    <property type="match status" value="1"/>
</dbReference>
<dbReference type="Gene3D" id="3.40.50.2300">
    <property type="match status" value="1"/>
</dbReference>
<keyword evidence="10" id="KW-1185">Reference proteome</keyword>
<feature type="domain" description="HTH araC/xylS-type" evidence="7">
    <location>
        <begin position="455"/>
        <end position="553"/>
    </location>
</feature>
<evidence type="ECO:0000256" key="2">
    <source>
        <dbReference type="ARBA" id="ARBA00023015"/>
    </source>
</evidence>
<dbReference type="Pfam" id="PF12833">
    <property type="entry name" value="HTH_18"/>
    <property type="match status" value="1"/>
</dbReference>
<gene>
    <name evidence="9" type="ORF">DXC51_11565</name>
</gene>
<evidence type="ECO:0000313" key="10">
    <source>
        <dbReference type="Proteomes" id="UP000260812"/>
    </source>
</evidence>
<evidence type="ECO:0000259" key="7">
    <source>
        <dbReference type="PROSITE" id="PS01124"/>
    </source>
</evidence>
<organism evidence="9 10">
    <name type="scientific">Eisenbergiella massiliensis</name>
    <dbReference type="NCBI Taxonomy" id="1720294"/>
    <lineage>
        <taxon>Bacteria</taxon>
        <taxon>Bacillati</taxon>
        <taxon>Bacillota</taxon>
        <taxon>Clostridia</taxon>
        <taxon>Lachnospirales</taxon>
        <taxon>Lachnospiraceae</taxon>
        <taxon>Eisenbergiella</taxon>
    </lineage>
</organism>
<evidence type="ECO:0000256" key="4">
    <source>
        <dbReference type="ARBA" id="ARBA00023163"/>
    </source>
</evidence>
<keyword evidence="3" id="KW-0238">DNA-binding</keyword>
<evidence type="ECO:0000259" key="8">
    <source>
        <dbReference type="PROSITE" id="PS50110"/>
    </source>
</evidence>
<dbReference type="InterPro" id="IPR018060">
    <property type="entry name" value="HTH_AraC"/>
</dbReference>
<evidence type="ECO:0000256" key="6">
    <source>
        <dbReference type="PROSITE-ProRule" id="PRU00169"/>
    </source>
</evidence>
<feature type="modified residue" description="4-aspartylphosphate" evidence="6">
    <location>
        <position position="81"/>
    </location>
</feature>
<dbReference type="Proteomes" id="UP000260812">
    <property type="component" value="Unassembled WGS sequence"/>
</dbReference>
<keyword evidence="4" id="KW-0804">Transcription</keyword>
<dbReference type="Gene3D" id="1.10.10.60">
    <property type="entry name" value="Homeodomain-like"/>
    <property type="match status" value="2"/>
</dbReference>
<evidence type="ECO:0000313" key="9">
    <source>
        <dbReference type="EMBL" id="RGE60233.1"/>
    </source>
</evidence>
<dbReference type="InterPro" id="IPR011006">
    <property type="entry name" value="CheY-like_superfamily"/>
</dbReference>
<comment type="function">
    <text evidence="5">May play the central regulatory role in sporulation. It may be an element of the effector pathway responsible for the activation of sporulation genes in response to nutritional stress. Spo0A may act in concert with spo0H (a sigma factor) to control the expression of some genes that are critical to the sporulation process.</text>
</comment>
<protein>
    <recommendedName>
        <fullName evidence="1">Stage 0 sporulation protein A homolog</fullName>
    </recommendedName>
</protein>
<dbReference type="InterPro" id="IPR009057">
    <property type="entry name" value="Homeodomain-like_sf"/>
</dbReference>